<comment type="caution">
    <text evidence="1">The sequence shown here is derived from an EMBL/GenBank/DDBJ whole genome shotgun (WGS) entry which is preliminary data.</text>
</comment>
<accession>A0A0F8VW46</accession>
<proteinExistence type="predicted"/>
<dbReference type="AlphaFoldDB" id="A0A0F8VW46"/>
<reference evidence="1" key="1">
    <citation type="journal article" date="2015" name="Nature">
        <title>Complex archaea that bridge the gap between prokaryotes and eukaryotes.</title>
        <authorList>
            <person name="Spang A."/>
            <person name="Saw J.H."/>
            <person name="Jorgensen S.L."/>
            <person name="Zaremba-Niedzwiedzka K."/>
            <person name="Martijn J."/>
            <person name="Lind A.E."/>
            <person name="van Eijk R."/>
            <person name="Schleper C."/>
            <person name="Guy L."/>
            <person name="Ettema T.J."/>
        </authorList>
    </citation>
    <scope>NUCLEOTIDE SEQUENCE</scope>
</reference>
<dbReference type="EMBL" id="LAZR01068986">
    <property type="protein sequence ID" value="KKK48598.1"/>
    <property type="molecule type" value="Genomic_DNA"/>
</dbReference>
<evidence type="ECO:0000313" key="1">
    <source>
        <dbReference type="EMBL" id="KKK48598.1"/>
    </source>
</evidence>
<name>A0A0F8VW46_9ZZZZ</name>
<protein>
    <submittedName>
        <fullName evidence="1">Uncharacterized protein</fullName>
    </submittedName>
</protein>
<sequence length="73" mass="7667">MSVPTASENVVPIGSDVSTPVKDITPAEPVSAVALNVITRVFEPVEGFAKYHCSPLPPLPGDGFCINVKFEPS</sequence>
<organism evidence="1">
    <name type="scientific">marine sediment metagenome</name>
    <dbReference type="NCBI Taxonomy" id="412755"/>
    <lineage>
        <taxon>unclassified sequences</taxon>
        <taxon>metagenomes</taxon>
        <taxon>ecological metagenomes</taxon>
    </lineage>
</organism>
<gene>
    <name evidence="1" type="ORF">LCGC14_3143500</name>
</gene>